<feature type="domain" description="Polyphosphate kinase C-terminal" evidence="9">
    <location>
        <begin position="509"/>
        <end position="670"/>
    </location>
</feature>
<dbReference type="InterPro" id="IPR025198">
    <property type="entry name" value="PPK_N_dom"/>
</dbReference>
<comment type="catalytic activity">
    <reaction evidence="6">
        <text>[phosphate](n) + ATP = [phosphate](n+1) + ADP</text>
        <dbReference type="Rhea" id="RHEA:19573"/>
        <dbReference type="Rhea" id="RHEA-COMP:9859"/>
        <dbReference type="Rhea" id="RHEA-COMP:14280"/>
        <dbReference type="ChEBI" id="CHEBI:16838"/>
        <dbReference type="ChEBI" id="CHEBI:30616"/>
        <dbReference type="ChEBI" id="CHEBI:456216"/>
        <dbReference type="EC" id="2.7.4.1"/>
    </reaction>
</comment>
<keyword evidence="5" id="KW-0067">ATP-binding</keyword>
<dbReference type="SUPFAM" id="SSF56024">
    <property type="entry name" value="Phospholipase D/nuclease"/>
    <property type="match status" value="2"/>
</dbReference>
<dbReference type="Pfam" id="PF02503">
    <property type="entry name" value="PP_kinase"/>
    <property type="match status" value="1"/>
</dbReference>
<dbReference type="PANTHER" id="PTHR30218">
    <property type="entry name" value="POLYPHOSPHATE KINASE"/>
    <property type="match status" value="1"/>
</dbReference>
<dbReference type="Gene3D" id="3.30.1840.10">
    <property type="entry name" value="Polyphosphate kinase middle domain"/>
    <property type="match status" value="1"/>
</dbReference>
<evidence type="ECO:0000256" key="5">
    <source>
        <dbReference type="ARBA" id="ARBA00022840"/>
    </source>
</evidence>
<name>A0A0R2H9U0_WEIVI</name>
<evidence type="ECO:0000256" key="6">
    <source>
        <dbReference type="RuleBase" id="RU003800"/>
    </source>
</evidence>
<keyword evidence="4 11" id="KW-0418">Kinase</keyword>
<dbReference type="Pfam" id="PF17941">
    <property type="entry name" value="PP_kinase_C_1"/>
    <property type="match status" value="1"/>
</dbReference>
<gene>
    <name evidence="11" type="ORF">IV50_GL000553</name>
</gene>
<sequence length="735" mass="84153">MKDIYAGEFYNRDLSWLLFNRRVINLSTNPDTPLLERLNFLAIGSNNLDEFYNVRIPSIEDQISLGRDGIDPKSGLTPQELLTQIHVRNSKNISQQYDSLYQILSIFNEHKLFSLNPYDQLSTDEQETANHYFHQRILPFLNVVTYDNLHSRPEIKDGTLIIAVRLADTAPNAIRLIPIPPKLSRLVRLQHTELDQFVLLEDLIRHNFSEIFPDHEIEESLTFRITRDKDVDMEIDMDDENSEGTIANMERYLAARERGNTTRVEIEAHEASPQAQLFQQLVKLTHVRETGIYNIPGPLDLTFLFQFEKIYGKKHPELTYTPFAGREWTQNKPMLDYLNHQDLLLQYPYDNFDQFLTFLQEAVNDPHTVTIKQTIYRVADNSKVVELLKEAAAKGIHVSVIVELRARFDEEHNLDIVEELEDAGCFVYFGKEHMKVHSKTCLVLKNDGSHPTGYVHIGTGNYNEKTANQFVDLNLFSSNPAYVKDLSRFFNYLETDDAQPPHYETVAASPHRIEDMVIQNIKHVTERYQATGQGHVFLKTNALTDQEVIEAIYDAAKVGVPFRIIVRGACCLKLGVCGDKEDITVTSIIGELLEHNRIYAFFSDEEPSLWISSADLMTRNMDNRVELAAPILDATIRQQLLNIIEVYSQDDVDGSFLNLDGRYFKHDVPNGKSAQQTFIREITDEHSPVNAPVPRETISSSTSPKSLSAQLKYARILNMALALLVLALLLLLIFK</sequence>
<dbReference type="InterPro" id="IPR036832">
    <property type="entry name" value="PPK_N_dom_sf"/>
</dbReference>
<evidence type="ECO:0000256" key="2">
    <source>
        <dbReference type="ARBA" id="ARBA00022679"/>
    </source>
</evidence>
<evidence type="ECO:0000256" key="1">
    <source>
        <dbReference type="ARBA" id="ARBA00022553"/>
    </source>
</evidence>
<dbReference type="InterPro" id="IPR036830">
    <property type="entry name" value="PP_kinase_middle_dom_sf"/>
</dbReference>
<feature type="domain" description="Polyphosphate kinase C-terminal" evidence="10">
    <location>
        <begin position="334"/>
        <end position="496"/>
    </location>
</feature>
<feature type="domain" description="Polyphosphate kinase N-terminal" evidence="8">
    <location>
        <begin position="9"/>
        <end position="112"/>
    </location>
</feature>
<dbReference type="Pfam" id="PF13090">
    <property type="entry name" value="PP_kinase_C"/>
    <property type="match status" value="1"/>
</dbReference>
<feature type="domain" description="Polyphosphate kinase middle" evidence="7">
    <location>
        <begin position="125"/>
        <end position="307"/>
    </location>
</feature>
<keyword evidence="12" id="KW-1185">Reference proteome</keyword>
<dbReference type="InterPro" id="IPR024953">
    <property type="entry name" value="PP_kinase_middle"/>
</dbReference>
<dbReference type="Gene3D" id="3.30.870.10">
    <property type="entry name" value="Endonuclease Chain A"/>
    <property type="match status" value="2"/>
</dbReference>
<dbReference type="SUPFAM" id="SSF140356">
    <property type="entry name" value="PPK N-terminal domain-like"/>
    <property type="match status" value="1"/>
</dbReference>
<comment type="PTM">
    <text evidence="6">An intermediate of this reaction is the autophosphorylated ppk in which a phosphate is covalently linked to a histidine residue through a N-P bond.</text>
</comment>
<dbReference type="InterPro" id="IPR003414">
    <property type="entry name" value="PP_kinase"/>
</dbReference>
<dbReference type="AlphaFoldDB" id="A0A0R2H9U0"/>
<dbReference type="GO" id="GO:0006799">
    <property type="term" value="P:polyphosphate biosynthetic process"/>
    <property type="evidence" value="ECO:0007669"/>
    <property type="project" value="InterPro"/>
</dbReference>
<evidence type="ECO:0000259" key="9">
    <source>
        <dbReference type="Pfam" id="PF13090"/>
    </source>
</evidence>
<protein>
    <recommendedName>
        <fullName evidence="6">Polyphosphate kinase</fullName>
        <ecNumber evidence="6">2.7.4.1</ecNumber>
    </recommendedName>
</protein>
<dbReference type="GO" id="GO:0005524">
    <property type="term" value="F:ATP binding"/>
    <property type="evidence" value="ECO:0007669"/>
    <property type="project" value="UniProtKB-KW"/>
</dbReference>
<evidence type="ECO:0000313" key="11">
    <source>
        <dbReference type="EMBL" id="KRN46285.1"/>
    </source>
</evidence>
<keyword evidence="1 6" id="KW-0597">Phosphoprotein</keyword>
<dbReference type="GO" id="GO:0008976">
    <property type="term" value="F:polyphosphate kinase activity"/>
    <property type="evidence" value="ECO:0007669"/>
    <property type="project" value="UniProtKB-EC"/>
</dbReference>
<dbReference type="PANTHER" id="PTHR30218:SF0">
    <property type="entry name" value="POLYPHOSPHATE KINASE"/>
    <property type="match status" value="1"/>
</dbReference>
<dbReference type="SUPFAM" id="SSF143724">
    <property type="entry name" value="PHP14-like"/>
    <property type="match status" value="1"/>
</dbReference>
<comment type="similarity">
    <text evidence="6">Belongs to the polyphosphate kinase 1 (PPK1) family.</text>
</comment>
<evidence type="ECO:0000256" key="3">
    <source>
        <dbReference type="ARBA" id="ARBA00022741"/>
    </source>
</evidence>
<dbReference type="PIRSF" id="PIRSF015589">
    <property type="entry name" value="PP_kinase"/>
    <property type="match status" value="1"/>
</dbReference>
<evidence type="ECO:0000256" key="4">
    <source>
        <dbReference type="ARBA" id="ARBA00022777"/>
    </source>
</evidence>
<dbReference type="InterPro" id="IPR025200">
    <property type="entry name" value="PPK_C_dom2"/>
</dbReference>
<dbReference type="Pfam" id="PF13089">
    <property type="entry name" value="PP_kinase_N"/>
    <property type="match status" value="1"/>
</dbReference>
<keyword evidence="2 6" id="KW-0808">Transferase</keyword>
<dbReference type="NCBIfam" id="TIGR03705">
    <property type="entry name" value="poly_P_kin"/>
    <property type="match status" value="1"/>
</dbReference>
<evidence type="ECO:0000259" key="7">
    <source>
        <dbReference type="Pfam" id="PF02503"/>
    </source>
</evidence>
<dbReference type="Gene3D" id="1.20.58.310">
    <property type="entry name" value="Polyphosphate kinase N-terminal domain"/>
    <property type="match status" value="1"/>
</dbReference>
<dbReference type="RefSeq" id="WP_069201667.1">
    <property type="nucleotide sequence ID" value="NZ_BJLU01000007.1"/>
</dbReference>
<proteinExistence type="inferred from homology"/>
<keyword evidence="3" id="KW-0547">Nucleotide-binding</keyword>
<dbReference type="OrthoDB" id="9761456at2"/>
<comment type="function">
    <text evidence="6">Catalyzes the reversible transfer of the terminal phosphate of ATP to form a long-chain polyphosphate (polyP).</text>
</comment>
<dbReference type="PATRIC" id="fig|1629.5.peg.557"/>
<dbReference type="InterPro" id="IPR041108">
    <property type="entry name" value="PP_kinase_C_1"/>
</dbReference>
<accession>A0A0R2H9U0</accession>
<evidence type="ECO:0000259" key="10">
    <source>
        <dbReference type="Pfam" id="PF17941"/>
    </source>
</evidence>
<dbReference type="EC" id="2.7.4.1" evidence="6"/>
<reference evidence="11 12" key="1">
    <citation type="journal article" date="2015" name="Genome Announc.">
        <title>Expanding the biotechnology potential of lactobacilli through comparative genomics of 213 strains and associated genera.</title>
        <authorList>
            <person name="Sun Z."/>
            <person name="Harris H.M."/>
            <person name="McCann A."/>
            <person name="Guo C."/>
            <person name="Argimon S."/>
            <person name="Zhang W."/>
            <person name="Yang X."/>
            <person name="Jeffery I.B."/>
            <person name="Cooney J.C."/>
            <person name="Kagawa T.F."/>
            <person name="Liu W."/>
            <person name="Song Y."/>
            <person name="Salvetti E."/>
            <person name="Wrobel A."/>
            <person name="Rasinkangas P."/>
            <person name="Parkhill J."/>
            <person name="Rea M.C."/>
            <person name="O'Sullivan O."/>
            <person name="Ritari J."/>
            <person name="Douillard F.P."/>
            <person name="Paul Ross R."/>
            <person name="Yang R."/>
            <person name="Briner A.E."/>
            <person name="Felis G.E."/>
            <person name="de Vos W.M."/>
            <person name="Barrangou R."/>
            <person name="Klaenhammer T.R."/>
            <person name="Caufield P.W."/>
            <person name="Cui Y."/>
            <person name="Zhang H."/>
            <person name="O'Toole P.W."/>
        </authorList>
    </citation>
    <scope>NUCLEOTIDE SEQUENCE [LARGE SCALE GENOMIC DNA]</scope>
    <source>
        <strain evidence="11 12">DSM 20410</strain>
    </source>
</reference>
<dbReference type="Proteomes" id="UP000051992">
    <property type="component" value="Unassembled WGS sequence"/>
</dbReference>
<dbReference type="EMBL" id="JQBM01000002">
    <property type="protein sequence ID" value="KRN46285.1"/>
    <property type="molecule type" value="Genomic_DNA"/>
</dbReference>
<evidence type="ECO:0000259" key="8">
    <source>
        <dbReference type="Pfam" id="PF13089"/>
    </source>
</evidence>
<evidence type="ECO:0000313" key="12">
    <source>
        <dbReference type="Proteomes" id="UP000051992"/>
    </source>
</evidence>
<organism evidence="11 12">
    <name type="scientific">Weissella viridescens</name>
    <name type="common">Lactobacillus viridescens</name>
    <dbReference type="NCBI Taxonomy" id="1629"/>
    <lineage>
        <taxon>Bacteria</taxon>
        <taxon>Bacillati</taxon>
        <taxon>Bacillota</taxon>
        <taxon>Bacilli</taxon>
        <taxon>Lactobacillales</taxon>
        <taxon>Lactobacillaceae</taxon>
        <taxon>Weissella</taxon>
    </lineage>
</organism>
<dbReference type="GO" id="GO:0009358">
    <property type="term" value="C:polyphosphate kinase complex"/>
    <property type="evidence" value="ECO:0007669"/>
    <property type="project" value="InterPro"/>
</dbReference>
<comment type="caution">
    <text evidence="11">The sequence shown here is derived from an EMBL/GenBank/DDBJ whole genome shotgun (WGS) entry which is preliminary data.</text>
</comment>